<keyword evidence="3" id="KW-0285">Flavoprotein</keyword>
<dbReference type="GO" id="GO:0050661">
    <property type="term" value="F:NADP binding"/>
    <property type="evidence" value="ECO:0007669"/>
    <property type="project" value="InterPro"/>
</dbReference>
<keyword evidence="6" id="KW-0560">Oxidoreductase</keyword>
<evidence type="ECO:0000313" key="9">
    <source>
        <dbReference type="Proteomes" id="UP001140453"/>
    </source>
</evidence>
<evidence type="ECO:0000256" key="1">
    <source>
        <dbReference type="ARBA" id="ARBA00001974"/>
    </source>
</evidence>
<proteinExistence type="inferred from homology"/>
<dbReference type="Gene3D" id="3.50.50.60">
    <property type="entry name" value="FAD/NAD(P)-binding domain"/>
    <property type="match status" value="2"/>
</dbReference>
<reference evidence="8" key="1">
    <citation type="submission" date="2022-10" db="EMBL/GenBank/DDBJ databases">
        <title>Tapping the CABI collections for fungal endophytes: first genome assemblies for Collariella, Neodidymelliopsis, Ascochyta clinopodiicola, Didymella pomorum, Didymosphaeria variabile, Neocosmospora piperis and Neocucurbitaria cava.</title>
        <authorList>
            <person name="Hill R."/>
        </authorList>
    </citation>
    <scope>NUCLEOTIDE SEQUENCE</scope>
    <source>
        <strain evidence="8">IMI 355082</strain>
    </source>
</reference>
<gene>
    <name evidence="8" type="ORF">N0V93_007676</name>
</gene>
<dbReference type="InterPro" id="IPR050775">
    <property type="entry name" value="FAD-binding_Monooxygenases"/>
</dbReference>
<dbReference type="PRINTS" id="PR00411">
    <property type="entry name" value="PNDRDTASEI"/>
</dbReference>
<accession>A0A9W8YLI7</accession>
<keyword evidence="5" id="KW-0521">NADP</keyword>
<keyword evidence="4" id="KW-0274">FAD</keyword>
<keyword evidence="9" id="KW-1185">Reference proteome</keyword>
<keyword evidence="7" id="KW-0503">Monooxygenase</keyword>
<dbReference type="GO" id="GO:0050660">
    <property type="term" value="F:flavin adenine dinucleotide binding"/>
    <property type="evidence" value="ECO:0007669"/>
    <property type="project" value="InterPro"/>
</dbReference>
<evidence type="ECO:0000256" key="4">
    <source>
        <dbReference type="ARBA" id="ARBA00022827"/>
    </source>
</evidence>
<dbReference type="OrthoDB" id="66881at2759"/>
<evidence type="ECO:0000256" key="6">
    <source>
        <dbReference type="ARBA" id="ARBA00023002"/>
    </source>
</evidence>
<comment type="similarity">
    <text evidence="2">Belongs to the FAD-binding monooxygenase family.</text>
</comment>
<dbReference type="SUPFAM" id="SSF51905">
    <property type="entry name" value="FAD/NAD(P)-binding domain"/>
    <property type="match status" value="2"/>
</dbReference>
<dbReference type="InterPro" id="IPR020946">
    <property type="entry name" value="Flavin_mOase-like"/>
</dbReference>
<evidence type="ECO:0008006" key="10">
    <source>
        <dbReference type="Google" id="ProtNLM"/>
    </source>
</evidence>
<dbReference type="Pfam" id="PF00743">
    <property type="entry name" value="FMO-like"/>
    <property type="match status" value="1"/>
</dbReference>
<dbReference type="EMBL" id="JAPEVB010000005">
    <property type="protein sequence ID" value="KAJ4387089.1"/>
    <property type="molecule type" value="Genomic_DNA"/>
</dbReference>
<dbReference type="PANTHER" id="PTHR43098">
    <property type="entry name" value="L-ORNITHINE N(5)-MONOOXYGENASE-RELATED"/>
    <property type="match status" value="1"/>
</dbReference>
<dbReference type="GO" id="GO:0004499">
    <property type="term" value="F:N,N-dimethylaniline monooxygenase activity"/>
    <property type="evidence" value="ECO:0007669"/>
    <property type="project" value="InterPro"/>
</dbReference>
<dbReference type="InterPro" id="IPR036188">
    <property type="entry name" value="FAD/NAD-bd_sf"/>
</dbReference>
<name>A0A9W8YLI7_9PEZI</name>
<sequence>MADQKPKKFATDLTDFAARRGTEGPYADNLDVDVLIVGAGFGGVFMLQSLRSLGFNCVLYEAGTSLGGTWRWNRYPGARVDSEVPEYEFSWPEVWKDWTWTTNYPDYRELRAYFDHVDRVLNIKKDCAFETVVVGAHFDTKEGKWNVQTADGRTAKAKYFVVAAGFAAKRYVPDWPGLEKFKGIIHHSSFWPEEGVDERGKRCAVIGTGASGVQISQEWGPTARELKVFQRTPNLTVPMGKKMLTPEEQNEGKKWYSRLFQLREKCYGGFFYGMHERCTFDDSPEERDAFYHSLWEHGGFRFWLGNYRDMLFSAEANREAYNFWARNQRARIKDPVKREILAPLKMPHFFGVKRPCLEQNFYEQFNRDNVDVIDISKNGIAEITETGIRLEDGSHYEFDIIAIATGFDITTGGMTNMGLKSIHNTTLNDEWKKAANTYLGVTVGGYPNMFHLYGPHGPTLLSNGPSTVEVQGRWIVDCIRKMEREKIKYINPSDEATKQWKQTINEISDNSLFPTTRSTYMGGSVPGKAFEQVNYAGGIPKYVEVIRDRLDGWKGFEVVKE</sequence>
<dbReference type="AlphaFoldDB" id="A0A9W8YLI7"/>
<dbReference type="Proteomes" id="UP001140453">
    <property type="component" value="Unassembled WGS sequence"/>
</dbReference>
<comment type="caution">
    <text evidence="8">The sequence shown here is derived from an EMBL/GenBank/DDBJ whole genome shotgun (WGS) entry which is preliminary data.</text>
</comment>
<evidence type="ECO:0000256" key="7">
    <source>
        <dbReference type="ARBA" id="ARBA00023033"/>
    </source>
</evidence>
<evidence type="ECO:0000256" key="3">
    <source>
        <dbReference type="ARBA" id="ARBA00022630"/>
    </source>
</evidence>
<dbReference type="PANTHER" id="PTHR43098:SF3">
    <property type="entry name" value="L-ORNITHINE N(5)-MONOOXYGENASE-RELATED"/>
    <property type="match status" value="1"/>
</dbReference>
<organism evidence="8 9">
    <name type="scientific">Gnomoniopsis smithogilvyi</name>
    <dbReference type="NCBI Taxonomy" id="1191159"/>
    <lineage>
        <taxon>Eukaryota</taxon>
        <taxon>Fungi</taxon>
        <taxon>Dikarya</taxon>
        <taxon>Ascomycota</taxon>
        <taxon>Pezizomycotina</taxon>
        <taxon>Sordariomycetes</taxon>
        <taxon>Sordariomycetidae</taxon>
        <taxon>Diaporthales</taxon>
        <taxon>Gnomoniaceae</taxon>
        <taxon>Gnomoniopsis</taxon>
    </lineage>
</organism>
<evidence type="ECO:0000256" key="5">
    <source>
        <dbReference type="ARBA" id="ARBA00022857"/>
    </source>
</evidence>
<protein>
    <recommendedName>
        <fullName evidence="10">Baeyer-Villiger monooxygenase</fullName>
    </recommendedName>
</protein>
<evidence type="ECO:0000256" key="2">
    <source>
        <dbReference type="ARBA" id="ARBA00010139"/>
    </source>
</evidence>
<comment type="cofactor">
    <cofactor evidence="1">
        <name>FAD</name>
        <dbReference type="ChEBI" id="CHEBI:57692"/>
    </cofactor>
</comment>
<evidence type="ECO:0000313" key="8">
    <source>
        <dbReference type="EMBL" id="KAJ4387089.1"/>
    </source>
</evidence>